<dbReference type="Proteomes" id="UP000321947">
    <property type="component" value="Unassembled WGS sequence"/>
</dbReference>
<evidence type="ECO:0000313" key="2">
    <source>
        <dbReference type="Proteomes" id="UP000321947"/>
    </source>
</evidence>
<organism evidence="1 2">
    <name type="scientific">Cucumis melo var. makuwa</name>
    <name type="common">Oriental melon</name>
    <dbReference type="NCBI Taxonomy" id="1194695"/>
    <lineage>
        <taxon>Eukaryota</taxon>
        <taxon>Viridiplantae</taxon>
        <taxon>Streptophyta</taxon>
        <taxon>Embryophyta</taxon>
        <taxon>Tracheophyta</taxon>
        <taxon>Spermatophyta</taxon>
        <taxon>Magnoliopsida</taxon>
        <taxon>eudicotyledons</taxon>
        <taxon>Gunneridae</taxon>
        <taxon>Pentapetalae</taxon>
        <taxon>rosids</taxon>
        <taxon>fabids</taxon>
        <taxon>Cucurbitales</taxon>
        <taxon>Cucurbitaceae</taxon>
        <taxon>Benincaseae</taxon>
        <taxon>Cucumis</taxon>
    </lineage>
</organism>
<protein>
    <recommendedName>
        <fullName evidence="3">Gag protease polyprotein</fullName>
    </recommendedName>
</protein>
<dbReference type="InterPro" id="IPR021109">
    <property type="entry name" value="Peptidase_aspartic_dom_sf"/>
</dbReference>
<dbReference type="Gene3D" id="2.40.70.10">
    <property type="entry name" value="Acid Proteases"/>
    <property type="match status" value="1"/>
</dbReference>
<dbReference type="InterPro" id="IPR032567">
    <property type="entry name" value="RTL1-rel"/>
</dbReference>
<name>A0A5D3CJG2_CUCMM</name>
<dbReference type="PANTHER" id="PTHR15503">
    <property type="entry name" value="LDOC1 RELATED"/>
    <property type="match status" value="1"/>
</dbReference>
<evidence type="ECO:0000313" key="1">
    <source>
        <dbReference type="EMBL" id="TYK11284.1"/>
    </source>
</evidence>
<dbReference type="Pfam" id="PF08284">
    <property type="entry name" value="RVP_2"/>
    <property type="match status" value="1"/>
</dbReference>
<accession>A0A5D3CJG2</accession>
<dbReference type="AlphaFoldDB" id="A0A5D3CJG2"/>
<gene>
    <name evidence="1" type="ORF">E5676_scaffold227G001430</name>
</gene>
<proteinExistence type="predicted"/>
<dbReference type="PANTHER" id="PTHR15503:SF45">
    <property type="entry name" value="RNA-DIRECTED DNA POLYMERASE HOMOLOG"/>
    <property type="match status" value="1"/>
</dbReference>
<sequence length="317" mass="36007">MYGIERLKKLRATVSEGSTNLADVKVWLSMLEKCFDVMSCPKQRKVRLATFLVQEKAKRNEFLWLKQGSLSVVEYERKYTELSWYADVIVASKSDRCRRFKRGLHFEIHTTVTAIAKWINFFELVETALHVEKSITEEKSAMELSRGASTARGEGASDARQIVAFGRPRQRRVVGRPGQQGKENRMLEPLPERLAIYTSIGDVLLVNEVLCNCDVLVEGLSMLVDLLPLQLQMFDVILEMDFLYTHCASMDCHKKEVIFRKPGSPPNREVKFPIELLPGTSSISQAPYTMARSKLNELKVQLQELVDKGYVGPSVSS</sequence>
<dbReference type="EMBL" id="SSTD01010878">
    <property type="protein sequence ID" value="TYK11284.1"/>
    <property type="molecule type" value="Genomic_DNA"/>
</dbReference>
<comment type="caution">
    <text evidence="1">The sequence shown here is derived from an EMBL/GenBank/DDBJ whole genome shotgun (WGS) entry which is preliminary data.</text>
</comment>
<evidence type="ECO:0008006" key="3">
    <source>
        <dbReference type="Google" id="ProtNLM"/>
    </source>
</evidence>
<reference evidence="1 2" key="1">
    <citation type="submission" date="2019-08" db="EMBL/GenBank/DDBJ databases">
        <title>Draft genome sequences of two oriental melons (Cucumis melo L. var makuwa).</title>
        <authorList>
            <person name="Kwon S.-Y."/>
        </authorList>
    </citation>
    <scope>NUCLEOTIDE SEQUENCE [LARGE SCALE GENOMIC DNA]</scope>
    <source>
        <strain evidence="2">cv. Chang Bougi</strain>
        <tissue evidence="1">Leaf</tissue>
    </source>
</reference>